<evidence type="ECO:0000313" key="1">
    <source>
        <dbReference type="EMBL" id="THH34722.1"/>
    </source>
</evidence>
<reference evidence="1 2" key="1">
    <citation type="submission" date="2019-04" db="EMBL/GenBank/DDBJ databases">
        <title>Shimia ponticola sp. nov., isolated from seawater.</title>
        <authorList>
            <person name="Kim Y.-O."/>
            <person name="Yoon J.-H."/>
        </authorList>
    </citation>
    <scope>NUCLEOTIDE SEQUENCE [LARGE SCALE GENOMIC DNA]</scope>
    <source>
        <strain evidence="1 2">MYP11</strain>
    </source>
</reference>
<comment type="caution">
    <text evidence="1">The sequence shown here is derived from an EMBL/GenBank/DDBJ whole genome shotgun (WGS) entry which is preliminary data.</text>
</comment>
<evidence type="ECO:0000313" key="2">
    <source>
        <dbReference type="Proteomes" id="UP000306602"/>
    </source>
</evidence>
<name>A0A4S4N6G6_9RHOB</name>
<sequence>MTDPLRRVATVHSGRAGVAVDVAPAALAARVSGRDLGRFSGARSGVIFLVVREGTAGAPLGIVRVLAGGGVQVLRVL</sequence>
<dbReference type="AlphaFoldDB" id="A0A4S4N6G6"/>
<organism evidence="1 2">
    <name type="scientific">Aliishimia ponticola</name>
    <dbReference type="NCBI Taxonomy" id="2499833"/>
    <lineage>
        <taxon>Bacteria</taxon>
        <taxon>Pseudomonadati</taxon>
        <taxon>Pseudomonadota</taxon>
        <taxon>Alphaproteobacteria</taxon>
        <taxon>Rhodobacterales</taxon>
        <taxon>Paracoccaceae</taxon>
        <taxon>Aliishimia</taxon>
    </lineage>
</organism>
<protein>
    <submittedName>
        <fullName evidence="1">Uncharacterized protein</fullName>
    </submittedName>
</protein>
<keyword evidence="2" id="KW-1185">Reference proteome</keyword>
<dbReference type="EMBL" id="SRKY01000005">
    <property type="protein sequence ID" value="THH34722.1"/>
    <property type="molecule type" value="Genomic_DNA"/>
</dbReference>
<gene>
    <name evidence="1" type="ORF">E4Z66_17285</name>
</gene>
<dbReference type="Proteomes" id="UP000306602">
    <property type="component" value="Unassembled WGS sequence"/>
</dbReference>
<dbReference type="RefSeq" id="WP_136464309.1">
    <property type="nucleotide sequence ID" value="NZ_SRKY01000005.1"/>
</dbReference>
<accession>A0A4S4N6G6</accession>
<proteinExistence type="predicted"/>